<protein>
    <recommendedName>
        <fullName evidence="5">Secreted protein</fullName>
    </recommendedName>
</protein>
<evidence type="ECO:0000313" key="3">
    <source>
        <dbReference type="EMBL" id="GFT08439.1"/>
    </source>
</evidence>
<comment type="caution">
    <text evidence="3">The sequence shown here is derived from an EMBL/GenBank/DDBJ whole genome shotgun (WGS) entry which is preliminary data.</text>
</comment>
<sequence>MSMMLCATFLTVFAAAVWTWPFHHALPLVPRLYHQRVGLMSFLNFADSCLILFRSLARSAFLSSESVHKADYLNQSQGQRSNGKPIDRCIVKRCRRRYSCGIFSMVKK</sequence>
<evidence type="ECO:0008006" key="5">
    <source>
        <dbReference type="Google" id="ProtNLM"/>
    </source>
</evidence>
<accession>A0A8X6NE31</accession>
<feature type="transmembrane region" description="Helical" evidence="1">
    <location>
        <begin position="35"/>
        <end position="53"/>
    </location>
</feature>
<name>A0A8X6NE31_NEPPI</name>
<reference evidence="3" key="1">
    <citation type="submission" date="2020-08" db="EMBL/GenBank/DDBJ databases">
        <title>Multicomponent nature underlies the extraordinary mechanical properties of spider dragline silk.</title>
        <authorList>
            <person name="Kono N."/>
            <person name="Nakamura H."/>
            <person name="Mori M."/>
            <person name="Yoshida Y."/>
            <person name="Ohtoshi R."/>
            <person name="Malay A.D."/>
            <person name="Moran D.A.P."/>
            <person name="Tomita M."/>
            <person name="Numata K."/>
            <person name="Arakawa K."/>
        </authorList>
    </citation>
    <scope>NUCLEOTIDE SEQUENCE</scope>
</reference>
<feature type="signal peptide" evidence="2">
    <location>
        <begin position="1"/>
        <end position="19"/>
    </location>
</feature>
<keyword evidence="2" id="KW-0732">Signal</keyword>
<evidence type="ECO:0000256" key="2">
    <source>
        <dbReference type="SAM" id="SignalP"/>
    </source>
</evidence>
<dbReference type="AlphaFoldDB" id="A0A8X6NE31"/>
<keyword evidence="4" id="KW-1185">Reference proteome</keyword>
<gene>
    <name evidence="3" type="ORF">NPIL_654461</name>
</gene>
<proteinExistence type="predicted"/>
<keyword evidence="1" id="KW-0812">Transmembrane</keyword>
<evidence type="ECO:0000256" key="1">
    <source>
        <dbReference type="SAM" id="Phobius"/>
    </source>
</evidence>
<organism evidence="3 4">
    <name type="scientific">Nephila pilipes</name>
    <name type="common">Giant wood spider</name>
    <name type="synonym">Nephila maculata</name>
    <dbReference type="NCBI Taxonomy" id="299642"/>
    <lineage>
        <taxon>Eukaryota</taxon>
        <taxon>Metazoa</taxon>
        <taxon>Ecdysozoa</taxon>
        <taxon>Arthropoda</taxon>
        <taxon>Chelicerata</taxon>
        <taxon>Arachnida</taxon>
        <taxon>Araneae</taxon>
        <taxon>Araneomorphae</taxon>
        <taxon>Entelegynae</taxon>
        <taxon>Araneoidea</taxon>
        <taxon>Nephilidae</taxon>
        <taxon>Nephila</taxon>
    </lineage>
</organism>
<evidence type="ECO:0000313" key="4">
    <source>
        <dbReference type="Proteomes" id="UP000887013"/>
    </source>
</evidence>
<feature type="non-terminal residue" evidence="3">
    <location>
        <position position="1"/>
    </location>
</feature>
<dbReference type="EMBL" id="BMAW01103295">
    <property type="protein sequence ID" value="GFT08439.1"/>
    <property type="molecule type" value="Genomic_DNA"/>
</dbReference>
<keyword evidence="1" id="KW-0472">Membrane</keyword>
<dbReference type="Proteomes" id="UP000887013">
    <property type="component" value="Unassembled WGS sequence"/>
</dbReference>
<feature type="chain" id="PRO_5036476318" description="Secreted protein" evidence="2">
    <location>
        <begin position="20"/>
        <end position="108"/>
    </location>
</feature>
<keyword evidence="1" id="KW-1133">Transmembrane helix</keyword>